<sequence length="197" mass="20885">MAASEVVLEVLPQAPPREPAAALLPHLAVPKVLQYLYLASAWVACAGVAAGTVARRALGDGSPVTYAFLKVSIGALVFPALLVLVVTLRFLRAMCAAGFGLSLRTVAREVQIHSRKMFGALTWKVLLDPAALVLLVSFLFFLLLGAGVLVLGGLLPVQESQRERIGSALFDTGVLGAMGMSCFVIIPSFALKLWRSK</sequence>
<accession>A0A2S3I2H8</accession>
<dbReference type="Proteomes" id="UP000243499">
    <property type="component" value="Chromosome 6"/>
</dbReference>
<keyword evidence="1" id="KW-1133">Transmembrane helix</keyword>
<evidence type="ECO:0000256" key="1">
    <source>
        <dbReference type="SAM" id="Phobius"/>
    </source>
</evidence>
<proteinExistence type="predicted"/>
<feature type="transmembrane region" description="Helical" evidence="1">
    <location>
        <begin position="66"/>
        <end position="84"/>
    </location>
</feature>
<name>A0A2S3I2H8_9POAL</name>
<feature type="transmembrane region" description="Helical" evidence="1">
    <location>
        <begin position="35"/>
        <end position="54"/>
    </location>
</feature>
<organism evidence="2">
    <name type="scientific">Panicum hallii</name>
    <dbReference type="NCBI Taxonomy" id="206008"/>
    <lineage>
        <taxon>Eukaryota</taxon>
        <taxon>Viridiplantae</taxon>
        <taxon>Streptophyta</taxon>
        <taxon>Embryophyta</taxon>
        <taxon>Tracheophyta</taxon>
        <taxon>Spermatophyta</taxon>
        <taxon>Magnoliopsida</taxon>
        <taxon>Liliopsida</taxon>
        <taxon>Poales</taxon>
        <taxon>Poaceae</taxon>
        <taxon>PACMAD clade</taxon>
        <taxon>Panicoideae</taxon>
        <taxon>Panicodae</taxon>
        <taxon>Paniceae</taxon>
        <taxon>Panicinae</taxon>
        <taxon>Panicum</taxon>
        <taxon>Panicum sect. Panicum</taxon>
    </lineage>
</organism>
<keyword evidence="1" id="KW-0472">Membrane</keyword>
<dbReference type="EMBL" id="CM008051">
    <property type="protein sequence ID" value="PAN35331.1"/>
    <property type="molecule type" value="Genomic_DNA"/>
</dbReference>
<dbReference type="Gramene" id="PAN35331">
    <property type="protein sequence ID" value="PAN35331"/>
    <property type="gene ID" value="PAHAL_6G200000"/>
</dbReference>
<reference evidence="2" key="1">
    <citation type="submission" date="2018-04" db="EMBL/GenBank/DDBJ databases">
        <title>WGS assembly of Panicum hallii.</title>
        <authorList>
            <person name="Lovell J."/>
            <person name="Jenkins J."/>
            <person name="Lowry D."/>
            <person name="Mamidi S."/>
            <person name="Sreedasyam A."/>
            <person name="Weng X."/>
            <person name="Barry K."/>
            <person name="Bonette J."/>
            <person name="Campitelli B."/>
            <person name="Daum C."/>
            <person name="Gordon S."/>
            <person name="Gould B."/>
            <person name="Lipzen A."/>
            <person name="Macqueen A."/>
            <person name="Palacio-Mejia J."/>
            <person name="Plott C."/>
            <person name="Shakirov E."/>
            <person name="Shu S."/>
            <person name="Yoshinaga Y."/>
            <person name="Zane M."/>
            <person name="Rokhsar D."/>
            <person name="Grimwood J."/>
            <person name="Schmutz J."/>
            <person name="Juenger T."/>
        </authorList>
    </citation>
    <scope>NUCLEOTIDE SEQUENCE [LARGE SCALE GENOMIC DNA]</scope>
    <source>
        <strain evidence="2">FIL2</strain>
    </source>
</reference>
<feature type="transmembrane region" description="Helical" evidence="1">
    <location>
        <begin position="127"/>
        <end position="154"/>
    </location>
</feature>
<feature type="transmembrane region" description="Helical" evidence="1">
    <location>
        <begin position="174"/>
        <end position="194"/>
    </location>
</feature>
<gene>
    <name evidence="2" type="ORF">PAHAL_6G200000</name>
</gene>
<evidence type="ECO:0000313" key="2">
    <source>
        <dbReference type="EMBL" id="PAN35331.1"/>
    </source>
</evidence>
<protein>
    <submittedName>
        <fullName evidence="2">Uncharacterized protein</fullName>
    </submittedName>
</protein>
<keyword evidence="1" id="KW-0812">Transmembrane</keyword>
<dbReference type="AlphaFoldDB" id="A0A2S3I2H8"/>